<sequence>QPIQLPPKTTSFQNWAQQLTNYAQSEVLKSELSYWLRESYTSVSPIPVDYNQGENTIVSAQNISVSLNETETRSLLQDVPKAYSTQINDVLLTALVLVMSKWTNSNSVLFNLEGHGREDIIEGVDLSRTVGWFTTIFPVCVQLENTNKPNLGEVLKSVKEQLRTVPNKGIGYGLLRYLSDDRDIQSQIKNLKEAEICFNYLGQFSQLFNQSFLLQLAKESSGNSQGLQSKRSNLLEINAIITNDQLQINWTYSSNIHNSSTIEKIAQEFVSTLQELIAHCLSPENAGFTPSDFPLVQLSQLELDQILENL</sequence>
<evidence type="ECO:0000259" key="1">
    <source>
        <dbReference type="Pfam" id="PF00668"/>
    </source>
</evidence>
<dbReference type="Gene3D" id="3.30.559.30">
    <property type="entry name" value="Nonribosomal peptide synthetase, condensation domain"/>
    <property type="match status" value="1"/>
</dbReference>
<dbReference type="Pfam" id="PF00668">
    <property type="entry name" value="Condensation"/>
    <property type="match status" value="1"/>
</dbReference>
<dbReference type="InterPro" id="IPR001242">
    <property type="entry name" value="Condensation_dom"/>
</dbReference>
<accession>A0ABV4WU91</accession>
<keyword evidence="3" id="KW-1185">Reference proteome</keyword>
<feature type="domain" description="Condensation" evidence="1">
    <location>
        <begin position="2"/>
        <end position="293"/>
    </location>
</feature>
<evidence type="ECO:0000313" key="2">
    <source>
        <dbReference type="EMBL" id="MFB2838246.1"/>
    </source>
</evidence>
<dbReference type="RefSeq" id="WP_413280568.1">
    <property type="nucleotide sequence ID" value="NZ_JBHFNT010000242.1"/>
</dbReference>
<name>A0ABV4WU91_9CYAN</name>
<dbReference type="InterPro" id="IPR010060">
    <property type="entry name" value="NRPS_synth"/>
</dbReference>
<dbReference type="Proteomes" id="UP001576780">
    <property type="component" value="Unassembled WGS sequence"/>
</dbReference>
<protein>
    <submittedName>
        <fullName evidence="2">Condensation domain-containing protein</fullName>
    </submittedName>
</protein>
<feature type="non-terminal residue" evidence="2">
    <location>
        <position position="1"/>
    </location>
</feature>
<dbReference type="PANTHER" id="PTHR45398:SF1">
    <property type="entry name" value="ENZYME, PUTATIVE (JCVI)-RELATED"/>
    <property type="match status" value="1"/>
</dbReference>
<dbReference type="SUPFAM" id="SSF52777">
    <property type="entry name" value="CoA-dependent acyltransferases"/>
    <property type="match status" value="1"/>
</dbReference>
<dbReference type="NCBIfam" id="TIGR01720">
    <property type="entry name" value="NRPS-para261"/>
    <property type="match status" value="1"/>
</dbReference>
<proteinExistence type="predicted"/>
<organism evidence="2 3">
    <name type="scientific">Floridaenema evergladense BLCC-F167</name>
    <dbReference type="NCBI Taxonomy" id="3153639"/>
    <lineage>
        <taxon>Bacteria</taxon>
        <taxon>Bacillati</taxon>
        <taxon>Cyanobacteriota</taxon>
        <taxon>Cyanophyceae</taxon>
        <taxon>Oscillatoriophycideae</taxon>
        <taxon>Aerosakkonematales</taxon>
        <taxon>Aerosakkonemataceae</taxon>
        <taxon>Floridanema</taxon>
        <taxon>Floridanema evergladense</taxon>
    </lineage>
</organism>
<gene>
    <name evidence="2" type="ORF">ACE1CA_27455</name>
</gene>
<reference evidence="2 3" key="1">
    <citation type="submission" date="2024-09" db="EMBL/GenBank/DDBJ databases">
        <title>Floridaenema gen nov. (Aerosakkonemataceae, Aerosakkonematales ord. nov., Cyanobacteria) from benthic tropical and subtropical fresh waters, with the description of four new species.</title>
        <authorList>
            <person name="Moretto J.A."/>
            <person name="Berthold D.E."/>
            <person name="Lefler F.W."/>
            <person name="Huang I.-S."/>
            <person name="Laughinghouse H. IV."/>
        </authorList>
    </citation>
    <scope>NUCLEOTIDE SEQUENCE [LARGE SCALE GENOMIC DNA]</scope>
    <source>
        <strain evidence="2 3">BLCC-F167</strain>
    </source>
</reference>
<dbReference type="EMBL" id="JBHFNT010000242">
    <property type="protein sequence ID" value="MFB2838246.1"/>
    <property type="molecule type" value="Genomic_DNA"/>
</dbReference>
<evidence type="ECO:0000313" key="3">
    <source>
        <dbReference type="Proteomes" id="UP001576780"/>
    </source>
</evidence>
<comment type="caution">
    <text evidence="2">The sequence shown here is derived from an EMBL/GenBank/DDBJ whole genome shotgun (WGS) entry which is preliminary data.</text>
</comment>
<dbReference type="PANTHER" id="PTHR45398">
    <property type="match status" value="1"/>
</dbReference>